<evidence type="ECO:0000256" key="9">
    <source>
        <dbReference type="ARBA" id="ARBA00023002"/>
    </source>
</evidence>
<dbReference type="GO" id="GO:0052851">
    <property type="term" value="F:ferric-chelate reductase (NADPH) activity"/>
    <property type="evidence" value="ECO:0007669"/>
    <property type="project" value="UniProtKB-EC"/>
</dbReference>
<evidence type="ECO:0000256" key="5">
    <source>
        <dbReference type="ARBA" id="ARBA00022475"/>
    </source>
</evidence>
<feature type="transmembrane region" description="Helical" evidence="14">
    <location>
        <begin position="240"/>
        <end position="260"/>
    </location>
</feature>
<dbReference type="Pfam" id="PF08030">
    <property type="entry name" value="NAD_binding_6"/>
    <property type="match status" value="1"/>
</dbReference>
<evidence type="ECO:0000256" key="11">
    <source>
        <dbReference type="ARBA" id="ARBA00023136"/>
    </source>
</evidence>
<keyword evidence="6 14" id="KW-0812">Transmembrane</keyword>
<evidence type="ECO:0000259" key="15">
    <source>
        <dbReference type="PROSITE" id="PS51384"/>
    </source>
</evidence>
<evidence type="ECO:0000256" key="7">
    <source>
        <dbReference type="ARBA" id="ARBA00022982"/>
    </source>
</evidence>
<dbReference type="GO" id="GO:0006879">
    <property type="term" value="P:intracellular iron ion homeostasis"/>
    <property type="evidence" value="ECO:0007669"/>
    <property type="project" value="TreeGrafter"/>
</dbReference>
<keyword evidence="10" id="KW-0406">Ion transport</keyword>
<comment type="catalytic activity">
    <reaction evidence="13">
        <text>2 a Fe(II)-siderophore + NADP(+) + H(+) = 2 a Fe(III)-siderophore + NADPH</text>
        <dbReference type="Rhea" id="RHEA:28795"/>
        <dbReference type="Rhea" id="RHEA-COMP:11342"/>
        <dbReference type="Rhea" id="RHEA-COMP:11344"/>
        <dbReference type="ChEBI" id="CHEBI:15378"/>
        <dbReference type="ChEBI" id="CHEBI:29033"/>
        <dbReference type="ChEBI" id="CHEBI:29034"/>
        <dbReference type="ChEBI" id="CHEBI:57783"/>
        <dbReference type="ChEBI" id="CHEBI:58349"/>
        <dbReference type="EC" id="1.16.1.9"/>
    </reaction>
</comment>
<dbReference type="GO" id="GO:0005886">
    <property type="term" value="C:plasma membrane"/>
    <property type="evidence" value="ECO:0007669"/>
    <property type="project" value="UniProtKB-SubCell"/>
</dbReference>
<evidence type="ECO:0000256" key="14">
    <source>
        <dbReference type="SAM" id="Phobius"/>
    </source>
</evidence>
<organism evidence="16 17">
    <name type="scientific">Filobasidium floriforme</name>
    <dbReference type="NCBI Taxonomy" id="5210"/>
    <lineage>
        <taxon>Eukaryota</taxon>
        <taxon>Fungi</taxon>
        <taxon>Dikarya</taxon>
        <taxon>Basidiomycota</taxon>
        <taxon>Agaricomycotina</taxon>
        <taxon>Tremellomycetes</taxon>
        <taxon>Filobasidiales</taxon>
        <taxon>Filobasidiaceae</taxon>
        <taxon>Filobasidium</taxon>
    </lineage>
</organism>
<dbReference type="InterPro" id="IPR017927">
    <property type="entry name" value="FAD-bd_FR_type"/>
</dbReference>
<sequence>MGSGPASALLSSCSEAPLLSATASPRFGEGLNRRTIANEAALHQLSPPPYMPSVFDRIPGIQKLLLCEVAPRLTCLDLFVYSLYAGIVAFANFYKNTDWEWSAKKNPLGPDLLRAGAISMAQVPLVIGLGGRNSPIRYLLGGGQSRAVINLHKFSGRACFACMLLHVVGYGYKWGKSGIFLSKVKEPAFVWGMTAAAGLTFMVVTSIPVVRRRLYSVFMISHVIGLVGFLLGLGMHVPEAVPYVLAGAGLYGVELLCRILKTKMATAELRVLPGTDSILVSVPSIKTGWRAGQHVILRVPALGLQFLEGHAFTIASAPNTTAGLMLVVKRTGDWTRALWELTMKNDAEMMARGAAFRCKVAIEGPYGGVGHTLLAAFSCVMLVAGGSGISHTLGMAHDLMNKASSQGAVRATHLDIVWVVRTSDAARPWMHTLKSLIEDVKHTPLAVRLQVRGFNPEPQLKWSCGSGSRINIAQGRPDMLRCLEDLLDSSLDFNATTGAHPRGCAVAVCGPSGLVDETRRATTDLDADRRLRVNGIELMRERFE</sequence>
<evidence type="ECO:0000313" key="16">
    <source>
        <dbReference type="EMBL" id="KAG7530915.1"/>
    </source>
</evidence>
<dbReference type="PANTHER" id="PTHR32361:SF9">
    <property type="entry name" value="FERRIC REDUCTASE TRANSMEMBRANE COMPONENT 3-RELATED"/>
    <property type="match status" value="1"/>
</dbReference>
<evidence type="ECO:0000256" key="12">
    <source>
        <dbReference type="ARBA" id="ARBA00023180"/>
    </source>
</evidence>
<dbReference type="GO" id="GO:0006826">
    <property type="term" value="P:iron ion transport"/>
    <property type="evidence" value="ECO:0007669"/>
    <property type="project" value="TreeGrafter"/>
</dbReference>
<keyword evidence="8 14" id="KW-1133">Transmembrane helix</keyword>
<dbReference type="CDD" id="cd06186">
    <property type="entry name" value="NOX_Duox_like_FAD_NADP"/>
    <property type="match status" value="1"/>
</dbReference>
<evidence type="ECO:0000256" key="3">
    <source>
        <dbReference type="ARBA" id="ARBA00012668"/>
    </source>
</evidence>
<dbReference type="GO" id="GO:0015677">
    <property type="term" value="P:copper ion import"/>
    <property type="evidence" value="ECO:0007669"/>
    <property type="project" value="TreeGrafter"/>
</dbReference>
<dbReference type="InterPro" id="IPR013121">
    <property type="entry name" value="Fe_red_NAD-bd_6"/>
</dbReference>
<keyword evidence="17" id="KW-1185">Reference proteome</keyword>
<evidence type="ECO:0000256" key="6">
    <source>
        <dbReference type="ARBA" id="ARBA00022692"/>
    </source>
</evidence>
<dbReference type="EC" id="1.16.1.9" evidence="3"/>
<dbReference type="InterPro" id="IPR017938">
    <property type="entry name" value="Riboflavin_synthase-like_b-brl"/>
</dbReference>
<keyword evidence="11 14" id="KW-0472">Membrane</keyword>
<evidence type="ECO:0000256" key="8">
    <source>
        <dbReference type="ARBA" id="ARBA00022989"/>
    </source>
</evidence>
<gene>
    <name evidence="16" type="ORF">FFLO_04738</name>
</gene>
<dbReference type="EMBL" id="JABELV010000105">
    <property type="protein sequence ID" value="KAG7530915.1"/>
    <property type="molecule type" value="Genomic_DNA"/>
</dbReference>
<keyword evidence="5" id="KW-1003">Cell membrane</keyword>
<dbReference type="SFLD" id="SFLDS00052">
    <property type="entry name" value="Ferric_Reductase_Domain"/>
    <property type="match status" value="1"/>
</dbReference>
<keyword evidence="12" id="KW-0325">Glycoprotein</keyword>
<evidence type="ECO:0000256" key="10">
    <source>
        <dbReference type="ARBA" id="ARBA00023065"/>
    </source>
</evidence>
<dbReference type="Gene3D" id="3.40.50.80">
    <property type="entry name" value="Nucleotide-binding domain of ferredoxin-NADP reductase (FNR) module"/>
    <property type="match status" value="1"/>
</dbReference>
<feature type="domain" description="FAD-binding FR-type" evidence="15">
    <location>
        <begin position="252"/>
        <end position="372"/>
    </location>
</feature>
<dbReference type="Pfam" id="PF08022">
    <property type="entry name" value="FAD_binding_8"/>
    <property type="match status" value="1"/>
</dbReference>
<evidence type="ECO:0000256" key="13">
    <source>
        <dbReference type="ARBA" id="ARBA00048483"/>
    </source>
</evidence>
<dbReference type="Pfam" id="PF01794">
    <property type="entry name" value="Ferric_reduct"/>
    <property type="match status" value="1"/>
</dbReference>
<keyword evidence="7" id="KW-0249">Electron transport</keyword>
<evidence type="ECO:0000256" key="2">
    <source>
        <dbReference type="ARBA" id="ARBA00006278"/>
    </source>
</evidence>
<name>A0A8K0NS09_9TREE</name>
<reference evidence="16" key="1">
    <citation type="submission" date="2020-04" db="EMBL/GenBank/DDBJ databases">
        <title>Analysis of mating type loci in Filobasidium floriforme.</title>
        <authorList>
            <person name="Nowrousian M."/>
        </authorList>
    </citation>
    <scope>NUCLEOTIDE SEQUENCE</scope>
    <source>
        <strain evidence="16">CBS 6242</strain>
    </source>
</reference>
<dbReference type="Gene3D" id="2.40.30.10">
    <property type="entry name" value="Translation factors"/>
    <property type="match status" value="1"/>
</dbReference>
<evidence type="ECO:0000256" key="1">
    <source>
        <dbReference type="ARBA" id="ARBA00004651"/>
    </source>
</evidence>
<evidence type="ECO:0000256" key="4">
    <source>
        <dbReference type="ARBA" id="ARBA00022448"/>
    </source>
</evidence>
<dbReference type="SUPFAM" id="SSF52343">
    <property type="entry name" value="Ferredoxin reductase-like, C-terminal NADP-linked domain"/>
    <property type="match status" value="1"/>
</dbReference>
<keyword evidence="4" id="KW-0813">Transport</keyword>
<dbReference type="Proteomes" id="UP000812966">
    <property type="component" value="Unassembled WGS sequence"/>
</dbReference>
<dbReference type="AlphaFoldDB" id="A0A8K0NS09"/>
<dbReference type="InterPro" id="IPR051410">
    <property type="entry name" value="Ferric/Cupric_Reductase"/>
</dbReference>
<accession>A0A8K0NS09</accession>
<comment type="subcellular location">
    <subcellularLocation>
        <location evidence="1">Cell membrane</location>
        <topology evidence="1">Multi-pass membrane protein</topology>
    </subcellularLocation>
</comment>
<dbReference type="SUPFAM" id="SSF63380">
    <property type="entry name" value="Riboflavin synthase domain-like"/>
    <property type="match status" value="1"/>
</dbReference>
<protein>
    <recommendedName>
        <fullName evidence="3">ferric-chelate reductase (NADPH)</fullName>
        <ecNumber evidence="3">1.16.1.9</ecNumber>
    </recommendedName>
</protein>
<dbReference type="PANTHER" id="PTHR32361">
    <property type="entry name" value="FERRIC/CUPRIC REDUCTASE TRANSMEMBRANE COMPONENT"/>
    <property type="match status" value="1"/>
</dbReference>
<keyword evidence="9" id="KW-0560">Oxidoreductase</keyword>
<dbReference type="PROSITE" id="PS51384">
    <property type="entry name" value="FAD_FR"/>
    <property type="match status" value="1"/>
</dbReference>
<dbReference type="InterPro" id="IPR039261">
    <property type="entry name" value="FNR_nucleotide-bd"/>
</dbReference>
<dbReference type="InterPro" id="IPR013112">
    <property type="entry name" value="FAD-bd_8"/>
</dbReference>
<comment type="caution">
    <text evidence="16">The sequence shown here is derived from an EMBL/GenBank/DDBJ whole genome shotgun (WGS) entry which is preliminary data.</text>
</comment>
<feature type="transmembrane region" description="Helical" evidence="14">
    <location>
        <begin position="214"/>
        <end position="234"/>
    </location>
</feature>
<evidence type="ECO:0000313" key="17">
    <source>
        <dbReference type="Proteomes" id="UP000812966"/>
    </source>
</evidence>
<proteinExistence type="inferred from homology"/>
<comment type="similarity">
    <text evidence="2">Belongs to the ferric reductase (FRE) family.</text>
</comment>
<dbReference type="OrthoDB" id="17725at2759"/>
<dbReference type="InterPro" id="IPR013130">
    <property type="entry name" value="Fe3_Rdtase_TM_dom"/>
</dbReference>
<feature type="transmembrane region" description="Helical" evidence="14">
    <location>
        <begin position="188"/>
        <end position="207"/>
    </location>
</feature>
<dbReference type="SFLD" id="SFLDG01168">
    <property type="entry name" value="Ferric_reductase_subgroup_(FRE"/>
    <property type="match status" value="1"/>
</dbReference>